<dbReference type="InterPro" id="IPR050935">
    <property type="entry name" value="Bromo_chromatin_reader"/>
</dbReference>
<dbReference type="CDD" id="cd22921">
    <property type="entry name" value="HFD_CENP-X"/>
    <property type="match status" value="1"/>
</dbReference>
<evidence type="ECO:0000256" key="7">
    <source>
        <dbReference type="SAM" id="MobiDB-lite"/>
    </source>
</evidence>
<keyword evidence="3 6" id="KW-0103">Bromodomain</keyword>
<comment type="similarity">
    <text evidence="1">Belongs to the CENP-X/MHF2 family.</text>
</comment>
<keyword evidence="5" id="KW-0234">DNA repair</keyword>
<evidence type="ECO:0000313" key="9">
    <source>
        <dbReference type="EMBL" id="CAF9907724.1"/>
    </source>
</evidence>
<organism evidence="9 10">
    <name type="scientific">Alectoria fallacina</name>
    <dbReference type="NCBI Taxonomy" id="1903189"/>
    <lineage>
        <taxon>Eukaryota</taxon>
        <taxon>Fungi</taxon>
        <taxon>Dikarya</taxon>
        <taxon>Ascomycota</taxon>
        <taxon>Pezizomycotina</taxon>
        <taxon>Lecanoromycetes</taxon>
        <taxon>OSLEUM clade</taxon>
        <taxon>Lecanoromycetidae</taxon>
        <taxon>Lecanorales</taxon>
        <taxon>Lecanorineae</taxon>
        <taxon>Parmeliaceae</taxon>
        <taxon>Alectoria</taxon>
    </lineage>
</organism>
<evidence type="ECO:0000259" key="8">
    <source>
        <dbReference type="PROSITE" id="PS50014"/>
    </source>
</evidence>
<feature type="region of interest" description="Disordered" evidence="7">
    <location>
        <begin position="317"/>
        <end position="442"/>
    </location>
</feature>
<feature type="region of interest" description="Disordered" evidence="7">
    <location>
        <begin position="238"/>
        <end position="277"/>
    </location>
</feature>
<dbReference type="GO" id="GO:0003677">
    <property type="term" value="F:DNA binding"/>
    <property type="evidence" value="ECO:0007669"/>
    <property type="project" value="UniProtKB-KW"/>
</dbReference>
<feature type="compositionally biased region" description="Basic and acidic residues" evidence="7">
    <location>
        <begin position="412"/>
        <end position="422"/>
    </location>
</feature>
<dbReference type="GO" id="GO:0051382">
    <property type="term" value="P:kinetochore assembly"/>
    <property type="evidence" value="ECO:0007669"/>
    <property type="project" value="InterPro"/>
</dbReference>
<dbReference type="PROSITE" id="PS50014">
    <property type="entry name" value="BROMODOMAIN_2"/>
    <property type="match status" value="1"/>
</dbReference>
<keyword evidence="4" id="KW-0238">DNA-binding</keyword>
<feature type="compositionally biased region" description="Polar residues" evidence="7">
    <location>
        <begin position="327"/>
        <end position="336"/>
    </location>
</feature>
<dbReference type="GO" id="GO:0000785">
    <property type="term" value="C:chromatin"/>
    <property type="evidence" value="ECO:0007669"/>
    <property type="project" value="TreeGrafter"/>
</dbReference>
<comment type="caution">
    <text evidence="9">The sequence shown here is derived from an EMBL/GenBank/DDBJ whole genome shotgun (WGS) entry which is preliminary data.</text>
</comment>
<feature type="region of interest" description="Disordered" evidence="7">
    <location>
        <begin position="1"/>
        <end position="98"/>
    </location>
</feature>
<keyword evidence="10" id="KW-1185">Reference proteome</keyword>
<feature type="compositionally biased region" description="Polar residues" evidence="7">
    <location>
        <begin position="246"/>
        <end position="256"/>
    </location>
</feature>
<dbReference type="Pfam" id="PF09415">
    <property type="entry name" value="CENP-X"/>
    <property type="match status" value="1"/>
</dbReference>
<dbReference type="OrthoDB" id="2500381at2759"/>
<dbReference type="GO" id="GO:0046982">
    <property type="term" value="F:protein heterodimerization activity"/>
    <property type="evidence" value="ECO:0007669"/>
    <property type="project" value="InterPro"/>
</dbReference>
<dbReference type="EMBL" id="CAJPDR010000023">
    <property type="protein sequence ID" value="CAF9907724.1"/>
    <property type="molecule type" value="Genomic_DNA"/>
</dbReference>
<feature type="compositionally biased region" description="Low complexity" evidence="7">
    <location>
        <begin position="22"/>
        <end position="31"/>
    </location>
</feature>
<dbReference type="SMART" id="SM00297">
    <property type="entry name" value="BROMO"/>
    <property type="match status" value="1"/>
</dbReference>
<sequence>MPPISKPLAKRGRPIFKPPRPATKASKTKTTAPRRKSAPAKPSLIDSTAEDDEDEKDDDDDDPELVSSHSRDTSASEESDTLPTTTSLGTQDAPPTIPPALLTRLLHHHFQDDKVRIGKEANEVVGKYLETFVREAIARAAFERSEAGGDGIGRDFLEMDTKLVIHCVGLEGLTITVSGADHSIPLTTEVLRVTTLLGSVEYTVPQLLVTYDTTNLNGNLTISDTSGKALYRWRSHAAAQPLPTEPRQSGSQPTSNHEWERHSPSISAPPSYRTAETPLTSRCNIALTGLDSYQNASSDAEAMAEDTNDVRRVNYLESSLSRSSTSITEDYSTSSSPVRRPKRNPQRKPKGNFYISKDSDSEPSGPDTFLARKRRSSLRTKVTTKSDSGSDRLESDVAPPRKQRSKRRERTRLKDSSDREPETPVSDIPVPERENGEDSEPFATPVDAVEEEIPTYHTVIKRAMDLRTLKENLVKGIYPGVEDFEADFNLIIENSIRFNGLTHEVSQSGLRLLNAFNALMASLPGRN</sequence>
<evidence type="ECO:0000256" key="4">
    <source>
        <dbReference type="ARBA" id="ARBA00023125"/>
    </source>
</evidence>
<dbReference type="PROSITE" id="PS00633">
    <property type="entry name" value="BROMODOMAIN_1"/>
    <property type="match status" value="1"/>
</dbReference>
<feature type="domain" description="Bromo" evidence="8">
    <location>
        <begin position="434"/>
        <end position="506"/>
    </location>
</feature>
<protein>
    <recommendedName>
        <fullName evidence="8">Bromo domain-containing protein</fullName>
    </recommendedName>
</protein>
<dbReference type="InterPro" id="IPR036427">
    <property type="entry name" value="Bromodomain-like_sf"/>
</dbReference>
<evidence type="ECO:0000256" key="6">
    <source>
        <dbReference type="PROSITE-ProRule" id="PRU00035"/>
    </source>
</evidence>
<dbReference type="GO" id="GO:0005634">
    <property type="term" value="C:nucleus"/>
    <property type="evidence" value="ECO:0007669"/>
    <property type="project" value="TreeGrafter"/>
</dbReference>
<dbReference type="Gene3D" id="1.10.20.10">
    <property type="entry name" value="Histone, subunit A"/>
    <property type="match status" value="1"/>
</dbReference>
<dbReference type="AlphaFoldDB" id="A0A8H3EM29"/>
<proteinExistence type="inferred from homology"/>
<accession>A0A8H3EM29</accession>
<reference evidence="9" key="1">
    <citation type="submission" date="2021-03" db="EMBL/GenBank/DDBJ databases">
        <authorList>
            <person name="Tagirdzhanova G."/>
        </authorList>
    </citation>
    <scope>NUCLEOTIDE SEQUENCE</scope>
</reference>
<dbReference type="InterPro" id="IPR009072">
    <property type="entry name" value="Histone-fold"/>
</dbReference>
<dbReference type="SUPFAM" id="SSF47370">
    <property type="entry name" value="Bromodomain"/>
    <property type="match status" value="1"/>
</dbReference>
<dbReference type="InterPro" id="IPR018552">
    <property type="entry name" value="CENP-X"/>
</dbReference>
<evidence type="ECO:0000313" key="10">
    <source>
        <dbReference type="Proteomes" id="UP000664203"/>
    </source>
</evidence>
<dbReference type="InterPro" id="IPR001487">
    <property type="entry name" value="Bromodomain"/>
</dbReference>
<evidence type="ECO:0000256" key="5">
    <source>
        <dbReference type="ARBA" id="ARBA00023204"/>
    </source>
</evidence>
<dbReference type="GO" id="GO:0006338">
    <property type="term" value="P:chromatin remodeling"/>
    <property type="evidence" value="ECO:0007669"/>
    <property type="project" value="TreeGrafter"/>
</dbReference>
<feature type="compositionally biased region" description="Acidic residues" evidence="7">
    <location>
        <begin position="48"/>
        <end position="64"/>
    </location>
</feature>
<feature type="compositionally biased region" description="Basic residues" evidence="7">
    <location>
        <begin position="401"/>
        <end position="411"/>
    </location>
</feature>
<keyword evidence="2" id="KW-0227">DNA damage</keyword>
<gene>
    <name evidence="9" type="ORF">ALECFALPRED_003788</name>
</gene>
<feature type="compositionally biased region" description="Basic residues" evidence="7">
    <location>
        <begin position="339"/>
        <end position="350"/>
    </location>
</feature>
<name>A0A8H3EM29_9LECA</name>
<evidence type="ECO:0000256" key="1">
    <source>
        <dbReference type="ARBA" id="ARBA00009359"/>
    </source>
</evidence>
<dbReference type="Gene3D" id="1.20.920.10">
    <property type="entry name" value="Bromodomain-like"/>
    <property type="match status" value="1"/>
</dbReference>
<dbReference type="Proteomes" id="UP000664203">
    <property type="component" value="Unassembled WGS sequence"/>
</dbReference>
<dbReference type="Pfam" id="PF00439">
    <property type="entry name" value="Bromodomain"/>
    <property type="match status" value="1"/>
</dbReference>
<dbReference type="PRINTS" id="PR00503">
    <property type="entry name" value="BROMODOMAIN"/>
</dbReference>
<evidence type="ECO:0000256" key="2">
    <source>
        <dbReference type="ARBA" id="ARBA00022763"/>
    </source>
</evidence>
<feature type="compositionally biased region" description="Polar residues" evidence="7">
    <location>
        <begin position="81"/>
        <end position="90"/>
    </location>
</feature>
<dbReference type="GO" id="GO:0006281">
    <property type="term" value="P:DNA repair"/>
    <property type="evidence" value="ECO:0007669"/>
    <property type="project" value="UniProtKB-KW"/>
</dbReference>
<dbReference type="PANTHER" id="PTHR22880">
    <property type="entry name" value="FALZ-RELATED BROMODOMAIN-CONTAINING PROTEINS"/>
    <property type="match status" value="1"/>
</dbReference>
<dbReference type="PANTHER" id="PTHR22880:SF225">
    <property type="entry name" value="BROMODOMAIN-CONTAINING PROTEIN BET-1-RELATED"/>
    <property type="match status" value="1"/>
</dbReference>
<dbReference type="InterPro" id="IPR018359">
    <property type="entry name" value="Bromodomain_CS"/>
</dbReference>
<dbReference type="GO" id="GO:0006355">
    <property type="term" value="P:regulation of DNA-templated transcription"/>
    <property type="evidence" value="ECO:0007669"/>
    <property type="project" value="TreeGrafter"/>
</dbReference>
<evidence type="ECO:0000256" key="3">
    <source>
        <dbReference type="ARBA" id="ARBA00023117"/>
    </source>
</evidence>